<dbReference type="PANTHER" id="PTHR24254:SF10">
    <property type="entry name" value="PROTHROMBIN"/>
    <property type="match status" value="1"/>
</dbReference>
<dbReference type="InterPro" id="IPR038178">
    <property type="entry name" value="Kringle_sf"/>
</dbReference>
<evidence type="ECO:0000256" key="23">
    <source>
        <dbReference type="SAM" id="MobiDB-lite"/>
    </source>
</evidence>
<evidence type="ECO:0000256" key="19">
    <source>
        <dbReference type="ARBA" id="ARBA00032835"/>
    </source>
</evidence>
<keyword evidence="18" id="KW-0325">Glycoprotein</keyword>
<keyword evidence="16" id="KW-0865">Zymogen</keyword>
<dbReference type="GO" id="GO:0006508">
    <property type="term" value="P:proteolysis"/>
    <property type="evidence" value="ECO:0007669"/>
    <property type="project" value="UniProtKB-KW"/>
</dbReference>
<gene>
    <name evidence="28" type="ORF">LTLLF_135720</name>
</gene>
<dbReference type="FunFam" id="4.10.140.10:FF:000001">
    <property type="entry name" value="Prothrombin"/>
    <property type="match status" value="2"/>
</dbReference>
<dbReference type="InterPro" id="IPR009003">
    <property type="entry name" value="Peptidase_S1_PA"/>
</dbReference>
<dbReference type="InterPro" id="IPR003966">
    <property type="entry name" value="Prothrombin/thrombin"/>
</dbReference>
<keyword evidence="13 22" id="KW-0720">Serine protease</keyword>
<dbReference type="PROSITE" id="PS00021">
    <property type="entry name" value="KRINGLE_1"/>
    <property type="match status" value="3"/>
</dbReference>
<dbReference type="PRINTS" id="PR01505">
    <property type="entry name" value="PROTHROMBIN"/>
</dbReference>
<keyword evidence="8" id="KW-0165">Cleavage on pair of basic residues</keyword>
<evidence type="ECO:0000256" key="7">
    <source>
        <dbReference type="ARBA" id="ARBA00022670"/>
    </source>
</evidence>
<keyword evidence="6 21" id="KW-0420">Kringle</keyword>
<dbReference type="PROSITE" id="PS50998">
    <property type="entry name" value="GLA_2"/>
    <property type="match status" value="1"/>
</dbReference>
<feature type="chain" id="PRO_5035171787" description="Prothrombin" evidence="24">
    <location>
        <begin position="25"/>
        <end position="931"/>
    </location>
</feature>
<evidence type="ECO:0000256" key="12">
    <source>
        <dbReference type="ARBA" id="ARBA00022801"/>
    </source>
</evidence>
<dbReference type="Pfam" id="PF00594">
    <property type="entry name" value="Gla"/>
    <property type="match status" value="1"/>
</dbReference>
<dbReference type="Gene3D" id="2.40.20.10">
    <property type="entry name" value="Plasminogen Kringle 4"/>
    <property type="match status" value="3"/>
</dbReference>
<evidence type="ECO:0000256" key="14">
    <source>
        <dbReference type="ARBA" id="ARBA00022837"/>
    </source>
</evidence>
<evidence type="ECO:0000256" key="3">
    <source>
        <dbReference type="ARBA" id="ARBA00014840"/>
    </source>
</evidence>
<dbReference type="PANTHER" id="PTHR24254">
    <property type="entry name" value="PROTHROMBIN"/>
    <property type="match status" value="1"/>
</dbReference>
<dbReference type="InterPro" id="IPR018056">
    <property type="entry name" value="Kringle_CS"/>
</dbReference>
<evidence type="ECO:0000313" key="28">
    <source>
        <dbReference type="EMBL" id="KAH0514328.1"/>
    </source>
</evidence>
<evidence type="ECO:0000256" key="21">
    <source>
        <dbReference type="PROSITE-ProRule" id="PRU00121"/>
    </source>
</evidence>
<proteinExistence type="predicted"/>
<comment type="catalytic activity">
    <reaction evidence="1">
        <text>Selective cleavage of Arg-|-Gly bonds in fibrinogen to form fibrin and release fibrinopeptides A and B.</text>
        <dbReference type="EC" id="3.4.21.5"/>
    </reaction>
</comment>
<dbReference type="CDD" id="cd00190">
    <property type="entry name" value="Tryp_SPc"/>
    <property type="match status" value="2"/>
</dbReference>
<evidence type="ECO:0000259" key="26">
    <source>
        <dbReference type="PROSITE" id="PS50240"/>
    </source>
</evidence>
<feature type="signal peptide" evidence="24">
    <location>
        <begin position="1"/>
        <end position="24"/>
    </location>
</feature>
<keyword evidence="4" id="KW-0301">Gamma-carboxyglutamic acid</keyword>
<feature type="domain" description="Kringle" evidence="25">
    <location>
        <begin position="527"/>
        <end position="606"/>
    </location>
</feature>
<evidence type="ECO:0000256" key="17">
    <source>
        <dbReference type="ARBA" id="ARBA00023157"/>
    </source>
</evidence>
<feature type="domain" description="Gla" evidence="27">
    <location>
        <begin position="44"/>
        <end position="109"/>
    </location>
</feature>
<name>A0A8J6KXK6_MICOH</name>
<dbReference type="InterPro" id="IPR000294">
    <property type="entry name" value="GLA_domain"/>
</dbReference>
<evidence type="ECO:0000256" key="15">
    <source>
        <dbReference type="ARBA" id="ARBA00023084"/>
    </source>
</evidence>
<dbReference type="InterPro" id="IPR000001">
    <property type="entry name" value="Kringle"/>
</dbReference>
<evidence type="ECO:0000256" key="10">
    <source>
        <dbReference type="ARBA" id="ARBA00022729"/>
    </source>
</evidence>
<evidence type="ECO:0000256" key="5">
    <source>
        <dbReference type="ARBA" id="ARBA00022486"/>
    </source>
</evidence>
<dbReference type="FunFam" id="2.40.10.10:FF:000085">
    <property type="entry name" value="Prothrombin"/>
    <property type="match status" value="1"/>
</dbReference>
<dbReference type="SMART" id="SM00069">
    <property type="entry name" value="GLA"/>
    <property type="match status" value="1"/>
</dbReference>
<dbReference type="InterPro" id="IPR035972">
    <property type="entry name" value="GLA-like_dom_SF"/>
</dbReference>
<evidence type="ECO:0000256" key="18">
    <source>
        <dbReference type="ARBA" id="ARBA00023180"/>
    </source>
</evidence>
<keyword evidence="14" id="KW-0106">Calcium</keyword>
<organism evidence="28 29">
    <name type="scientific">Microtus ochrogaster</name>
    <name type="common">Prairie vole</name>
    <dbReference type="NCBI Taxonomy" id="79684"/>
    <lineage>
        <taxon>Eukaryota</taxon>
        <taxon>Metazoa</taxon>
        <taxon>Chordata</taxon>
        <taxon>Craniata</taxon>
        <taxon>Vertebrata</taxon>
        <taxon>Euteleostomi</taxon>
        <taxon>Mammalia</taxon>
        <taxon>Eutheria</taxon>
        <taxon>Euarchontoglires</taxon>
        <taxon>Glires</taxon>
        <taxon>Rodentia</taxon>
        <taxon>Myomorpha</taxon>
        <taxon>Muroidea</taxon>
        <taxon>Cricetidae</taxon>
        <taxon>Arvicolinae</taxon>
        <taxon>Microtus</taxon>
    </lineage>
</organism>
<dbReference type="Pfam" id="PF09396">
    <property type="entry name" value="Thrombin_light"/>
    <property type="match status" value="2"/>
</dbReference>
<reference evidence="28" key="1">
    <citation type="submission" date="2020-03" db="EMBL/GenBank/DDBJ databases">
        <title>Studies in the Genomics of Life Span.</title>
        <authorList>
            <person name="Glass D."/>
        </authorList>
    </citation>
    <scope>NUCLEOTIDE SEQUENCE</scope>
    <source>
        <strain evidence="28">LTLLF</strain>
        <tissue evidence="28">Muscle</tissue>
    </source>
</reference>
<evidence type="ECO:0000256" key="24">
    <source>
        <dbReference type="SAM" id="SignalP"/>
    </source>
</evidence>
<dbReference type="GO" id="GO:0030194">
    <property type="term" value="P:positive regulation of blood coagulation"/>
    <property type="evidence" value="ECO:0007669"/>
    <property type="project" value="TreeGrafter"/>
</dbReference>
<dbReference type="InterPro" id="IPR037111">
    <property type="entry name" value="Thrombin_light_chain_sf"/>
</dbReference>
<keyword evidence="17" id="KW-1015">Disulfide bond</keyword>
<dbReference type="InterPro" id="IPR018992">
    <property type="entry name" value="Thrombin_light_chain"/>
</dbReference>
<evidence type="ECO:0000256" key="11">
    <source>
        <dbReference type="ARBA" id="ARBA00022737"/>
    </source>
</evidence>
<comment type="caution">
    <text evidence="28">The sequence shown here is derived from an EMBL/GenBank/DDBJ whole genome shotgun (WGS) entry which is preliminary data.</text>
</comment>
<dbReference type="SUPFAM" id="SSF50494">
    <property type="entry name" value="Trypsin-like serine proteases"/>
    <property type="match status" value="2"/>
</dbReference>
<dbReference type="SUPFAM" id="SSF57440">
    <property type="entry name" value="Kringle-like"/>
    <property type="match status" value="3"/>
</dbReference>
<feature type="domain" description="Kringle" evidence="25">
    <location>
        <begin position="110"/>
        <end position="189"/>
    </location>
</feature>
<feature type="domain" description="Kringle" evidence="25">
    <location>
        <begin position="216"/>
        <end position="295"/>
    </location>
</feature>
<dbReference type="PROSITE" id="PS00134">
    <property type="entry name" value="TRYPSIN_HIS"/>
    <property type="match status" value="1"/>
</dbReference>
<dbReference type="Gene3D" id="4.10.140.10">
    <property type="entry name" value="Thrombin light chain domain"/>
    <property type="match status" value="2"/>
</dbReference>
<dbReference type="InterPro" id="IPR013806">
    <property type="entry name" value="Kringle-like"/>
</dbReference>
<dbReference type="PROSITE" id="PS50240">
    <property type="entry name" value="TRYPSIN_DOM"/>
    <property type="match status" value="2"/>
</dbReference>
<dbReference type="Pfam" id="PF00089">
    <property type="entry name" value="Trypsin"/>
    <property type="match status" value="2"/>
</dbReference>
<sequence length="931" mass="105403">MLCVRGLRLAGCLALAALVSLVHSQHVFLAPQQALSLLQRVRRANSGYLEELRKGNLERECVEEQCSYEEAFEALESPSATVSPTLAPHWPHTGRWEEGQDEFWAKYSGRCAMDLGTNYIGNVSVTHSGIECQLWRSRYPHKPDINFTTHPGANLQENFCRNPDSSTQGPWCYTTDPTVRREECSVPVCGQEGRTTVEMVPRSGGSKGNLSPPLEQCVPERGRLYQGNLAVTTLGSPCLAWASSPAKGLSKFQDFDPEVKLVENFCRNPDGDEEGVWCYVAGQPGDFEYCSLNYCEEAVGEEIQDEEESIGGRTTDAEFHTFFDEKTFGLGEADCGLRPLFEKKSQKDKTEKELLDSYIDGRIVEGWDAEMGIAPWQVMLFRKSPQELLCGASLISDRWVLTAAHCLLYPPWDKNFTENDLLVRIGKHSRTRYERNIEKISMLEKIYIHPRYNWRENLDRDIALLKLKKPVPFSDYIHPVCLPDKQTAARFLVSDVPSKTGQEGRTTVEMVPRSGGSKGNLSPPLEQCVPERGRLYQGNLAVTTLGSPCLAWASSPAKGLSKFQDFDPEVKLVENFCRNPDGDEEGVWCYVAGQPGDFEYCSLNYCEEAVGEEIQDEEESIGGRTTDAEFHTFFDEKTFGLGEADCGLRPLFEKKSQKDKTEKELLDSYIDGRIVEGWDAEMGIAPWQVMLFRKSPQELLCGASLISDRWVLTAAHCLLYPPWDKNFTENDLLVRIGKHSRTRYERNIEKISMLEKIYIHPRYNWRENLDRDIALLKLKKPVPFSDYIHPVCLPDKQTAASLLQAGYKGRVTGWGNLRETWTTSISEIQPSVLQVVNLPIVERPVCKASTRIRITDNMFCAGFKVNDTKRGDACEGDSGGPFVMKSPYNNRWYQMGIVSWGEGCDRNGKYGFYTHVFRLKKWIQKVIDRFG</sequence>
<evidence type="ECO:0000259" key="27">
    <source>
        <dbReference type="PROSITE" id="PS50998"/>
    </source>
</evidence>
<dbReference type="PRINTS" id="PR00018">
    <property type="entry name" value="KRINGLE"/>
</dbReference>
<keyword evidence="12 22" id="KW-0378">Hydrolase</keyword>
<dbReference type="InterPro" id="IPR033116">
    <property type="entry name" value="TRYPSIN_SER"/>
</dbReference>
<evidence type="ECO:0000256" key="1">
    <source>
        <dbReference type="ARBA" id="ARBA00001621"/>
    </source>
</evidence>
<dbReference type="SMART" id="SM00020">
    <property type="entry name" value="Tryp_SPc"/>
    <property type="match status" value="2"/>
</dbReference>
<dbReference type="Pfam" id="PF00051">
    <property type="entry name" value="Kringle"/>
    <property type="match status" value="3"/>
</dbReference>
<dbReference type="GO" id="GO:0006953">
    <property type="term" value="P:acute-phase response"/>
    <property type="evidence" value="ECO:0007669"/>
    <property type="project" value="UniProtKB-KW"/>
</dbReference>
<accession>A0A8J6KXK6</accession>
<keyword evidence="10 24" id="KW-0732">Signal</keyword>
<dbReference type="FunFam" id="2.40.20.10:FF:000015">
    <property type="entry name" value="Prothrombin"/>
    <property type="match status" value="2"/>
</dbReference>
<keyword evidence="15" id="KW-0094">Blood coagulation</keyword>
<dbReference type="InterPro" id="IPR001254">
    <property type="entry name" value="Trypsin_dom"/>
</dbReference>
<dbReference type="PRINTS" id="PR00001">
    <property type="entry name" value="GLABLOOD"/>
</dbReference>
<dbReference type="GO" id="GO:0005509">
    <property type="term" value="F:calcium ion binding"/>
    <property type="evidence" value="ECO:0007669"/>
    <property type="project" value="InterPro"/>
</dbReference>
<dbReference type="SUPFAM" id="SSF57630">
    <property type="entry name" value="GLA-domain"/>
    <property type="match status" value="1"/>
</dbReference>
<dbReference type="EMBL" id="JAATJU010021226">
    <property type="protein sequence ID" value="KAH0514328.1"/>
    <property type="molecule type" value="Genomic_DNA"/>
</dbReference>
<evidence type="ECO:0000313" key="29">
    <source>
        <dbReference type="Proteomes" id="UP000710432"/>
    </source>
</evidence>
<dbReference type="GO" id="GO:0030168">
    <property type="term" value="P:platelet activation"/>
    <property type="evidence" value="ECO:0007669"/>
    <property type="project" value="TreeGrafter"/>
</dbReference>
<dbReference type="GO" id="GO:0004252">
    <property type="term" value="F:serine-type endopeptidase activity"/>
    <property type="evidence" value="ECO:0007669"/>
    <property type="project" value="UniProtKB-EC"/>
</dbReference>
<dbReference type="InterPro" id="IPR018114">
    <property type="entry name" value="TRYPSIN_HIS"/>
</dbReference>
<dbReference type="InterPro" id="IPR043504">
    <property type="entry name" value="Peptidase_S1_PA_chymotrypsin"/>
</dbReference>
<dbReference type="PROSITE" id="PS00135">
    <property type="entry name" value="TRYPSIN_SER"/>
    <property type="match status" value="1"/>
</dbReference>
<dbReference type="GO" id="GO:0005615">
    <property type="term" value="C:extracellular space"/>
    <property type="evidence" value="ECO:0007669"/>
    <property type="project" value="TreeGrafter"/>
</dbReference>
<dbReference type="EC" id="3.4.21.5" evidence="2"/>
<dbReference type="InterPro" id="IPR001314">
    <property type="entry name" value="Peptidase_S1A"/>
</dbReference>
<dbReference type="AlphaFoldDB" id="A0A8J6KXK6"/>
<evidence type="ECO:0000256" key="22">
    <source>
        <dbReference type="RuleBase" id="RU363034"/>
    </source>
</evidence>
<dbReference type="PRINTS" id="PR00722">
    <property type="entry name" value="CHYMOTRYPSIN"/>
</dbReference>
<evidence type="ECO:0000256" key="9">
    <source>
        <dbReference type="ARBA" id="ARBA00022696"/>
    </source>
</evidence>
<dbReference type="Gene3D" id="2.40.10.10">
    <property type="entry name" value="Trypsin-like serine proteases"/>
    <property type="match status" value="4"/>
</dbReference>
<dbReference type="Proteomes" id="UP000710432">
    <property type="component" value="Unassembled WGS sequence"/>
</dbReference>
<dbReference type="PROSITE" id="PS50070">
    <property type="entry name" value="KRINGLE_2"/>
    <property type="match status" value="3"/>
</dbReference>
<feature type="domain" description="Peptidase S1" evidence="26">
    <location>
        <begin position="363"/>
        <end position="615"/>
    </location>
</feature>
<dbReference type="Gene3D" id="4.10.740.10">
    <property type="entry name" value="Coagulation Factor IX"/>
    <property type="match status" value="1"/>
</dbReference>
<keyword evidence="5" id="KW-0011">Acute phase</keyword>
<evidence type="ECO:0000256" key="13">
    <source>
        <dbReference type="ARBA" id="ARBA00022825"/>
    </source>
</evidence>
<evidence type="ECO:0000256" key="6">
    <source>
        <dbReference type="ARBA" id="ARBA00022572"/>
    </source>
</evidence>
<protein>
    <recommendedName>
        <fullName evidence="3">Prothrombin</fullName>
        <ecNumber evidence="2">3.4.21.5</ecNumber>
    </recommendedName>
    <alternativeName>
        <fullName evidence="19">Coagulation factor II</fullName>
    </alternativeName>
</protein>
<evidence type="ECO:0000256" key="2">
    <source>
        <dbReference type="ARBA" id="ARBA00012174"/>
    </source>
</evidence>
<keyword evidence="9" id="KW-0356">Hemostasis</keyword>
<evidence type="ECO:0000256" key="20">
    <source>
        <dbReference type="ARBA" id="ARBA00049579"/>
    </source>
</evidence>
<evidence type="ECO:0000256" key="8">
    <source>
        <dbReference type="ARBA" id="ARBA00022685"/>
    </source>
</evidence>
<dbReference type="SMART" id="SM00130">
    <property type="entry name" value="KR"/>
    <property type="match status" value="3"/>
</dbReference>
<dbReference type="InterPro" id="IPR051659">
    <property type="entry name" value="Serine_Protease_S1-Domain"/>
</dbReference>
<dbReference type="CDD" id="cd00108">
    <property type="entry name" value="KR"/>
    <property type="match status" value="3"/>
</dbReference>
<feature type="domain" description="Peptidase S1" evidence="26">
    <location>
        <begin position="674"/>
        <end position="928"/>
    </location>
</feature>
<keyword evidence="11" id="KW-0677">Repeat</keyword>
<feature type="region of interest" description="Disordered" evidence="23">
    <location>
        <begin position="499"/>
        <end position="523"/>
    </location>
</feature>
<keyword evidence="7 22" id="KW-0645">Protease</keyword>
<evidence type="ECO:0000256" key="16">
    <source>
        <dbReference type="ARBA" id="ARBA00023145"/>
    </source>
</evidence>
<evidence type="ECO:0000256" key="4">
    <source>
        <dbReference type="ARBA" id="ARBA00022479"/>
    </source>
</evidence>
<evidence type="ECO:0000259" key="25">
    <source>
        <dbReference type="PROSITE" id="PS50070"/>
    </source>
</evidence>
<comment type="caution">
    <text evidence="21">Lacks conserved residue(s) required for the propagation of feature annotation.</text>
</comment>
<comment type="function">
    <text evidence="20">Thrombin, which cleaves bonds after Arg and Lys, converts fibrinogen to fibrin and activates factors V, VII, VIII, XIII, and, in complex with thrombomodulin, protein C. Functions in blood homeostasis, inflammation and wound healing. Activates coagulation factor XI (F11); activation is promoted by the contact with negatively charged surfaces. Triggers the production of pro-inflammatory cytokines, such as MCP-1/CCL2 and IL8/CXCL8, in endothelial cells.</text>
</comment>
<dbReference type="FunFam" id="2.40.10.10:FF:000060">
    <property type="entry name" value="Acrosin"/>
    <property type="match status" value="2"/>
</dbReference>
<dbReference type="InterPro" id="IPR017857">
    <property type="entry name" value="Coagulation_fac-like_Gla_dom"/>
</dbReference>